<evidence type="ECO:0000313" key="5">
    <source>
        <dbReference type="EMBL" id="AHF06192.1"/>
    </source>
</evidence>
<dbReference type="CDD" id="cd01714">
    <property type="entry name" value="ETF_beta"/>
    <property type="match status" value="1"/>
</dbReference>
<dbReference type="PROSITE" id="PS01065">
    <property type="entry name" value="ETF_BETA"/>
    <property type="match status" value="1"/>
</dbReference>
<dbReference type="RefSeq" id="WP_006715310.1">
    <property type="nucleotide sequence ID" value="NZ_CP007032.1"/>
</dbReference>
<evidence type="ECO:0000259" key="4">
    <source>
        <dbReference type="SMART" id="SM00893"/>
    </source>
</evidence>
<dbReference type="EMBL" id="CP007032">
    <property type="protein sequence ID" value="AHF06192.1"/>
    <property type="molecule type" value="Genomic_DNA"/>
</dbReference>
<evidence type="ECO:0000256" key="3">
    <source>
        <dbReference type="ARBA" id="ARBA00049933"/>
    </source>
</evidence>
<feature type="domain" description="Electron transfer flavoprotein alpha/beta-subunit N-terminal" evidence="4">
    <location>
        <begin position="22"/>
        <end position="212"/>
    </location>
</feature>
<gene>
    <name evidence="5" type="ORF">DESME_03330</name>
</gene>
<dbReference type="SMART" id="SM00893">
    <property type="entry name" value="ETF"/>
    <property type="match status" value="1"/>
</dbReference>
<dbReference type="HOGENOM" id="CLU_060196_2_2_9"/>
<reference evidence="5 6" key="1">
    <citation type="submission" date="2013-12" db="EMBL/GenBank/DDBJ databases">
        <authorList>
            <consortium name="DOE Joint Genome Institute"/>
            <person name="Smidt H."/>
            <person name="Huntemann M."/>
            <person name="Han J."/>
            <person name="Chen A."/>
            <person name="Kyrpides N."/>
            <person name="Mavromatis K."/>
            <person name="Markowitz V."/>
            <person name="Palaniappan K."/>
            <person name="Ivanova N."/>
            <person name="Schaumberg A."/>
            <person name="Pati A."/>
            <person name="Liolios K."/>
            <person name="Nordberg H.P."/>
            <person name="Cantor M.N."/>
            <person name="Hua S.X."/>
            <person name="Woyke T."/>
        </authorList>
    </citation>
    <scope>NUCLEOTIDE SEQUENCE [LARGE SCALE GENOMIC DNA]</scope>
    <source>
        <strain evidence="6">DSM 15288</strain>
    </source>
</reference>
<dbReference type="InterPro" id="IPR033948">
    <property type="entry name" value="ETF_beta_N"/>
</dbReference>
<dbReference type="PANTHER" id="PTHR21294">
    <property type="entry name" value="ELECTRON TRANSFER FLAVOPROTEIN BETA-SUBUNIT"/>
    <property type="match status" value="1"/>
</dbReference>
<dbReference type="InterPro" id="IPR014729">
    <property type="entry name" value="Rossmann-like_a/b/a_fold"/>
</dbReference>
<dbReference type="PANTHER" id="PTHR21294:SF17">
    <property type="entry name" value="PROTEIN FIXA"/>
    <property type="match status" value="1"/>
</dbReference>
<evidence type="ECO:0000256" key="1">
    <source>
        <dbReference type="ARBA" id="ARBA00007557"/>
    </source>
</evidence>
<dbReference type="InterPro" id="IPR000049">
    <property type="entry name" value="ET-Flavoprotein_bsu_CS"/>
</dbReference>
<dbReference type="SUPFAM" id="SSF52402">
    <property type="entry name" value="Adenine nucleotide alpha hydrolases-like"/>
    <property type="match status" value="1"/>
</dbReference>
<dbReference type="InterPro" id="IPR014730">
    <property type="entry name" value="ETF_a/b_N"/>
</dbReference>
<comment type="similarity">
    <text evidence="1">Belongs to the ETF beta-subunit/FixA family.</text>
</comment>
<dbReference type="KEGG" id="dmt:DESME_03330"/>
<accession>W0E639</accession>
<comment type="cofactor">
    <cofactor evidence="3">
        <name>AMP</name>
        <dbReference type="ChEBI" id="CHEBI:456215"/>
    </cofactor>
</comment>
<dbReference type="Proteomes" id="UP000010847">
    <property type="component" value="Chromosome"/>
</dbReference>
<dbReference type="PIRSF" id="PIRSF000090">
    <property type="entry name" value="Beta-ETF"/>
    <property type="match status" value="1"/>
</dbReference>
<dbReference type="Pfam" id="PF01012">
    <property type="entry name" value="ETF"/>
    <property type="match status" value="1"/>
</dbReference>
<dbReference type="InterPro" id="IPR012255">
    <property type="entry name" value="ETF_b"/>
</dbReference>
<proteinExistence type="inferred from homology"/>
<dbReference type="STRING" id="871968.DESME_03330"/>
<dbReference type="eggNOG" id="COG2086">
    <property type="taxonomic scope" value="Bacteria"/>
</dbReference>
<dbReference type="Gene3D" id="3.40.50.620">
    <property type="entry name" value="HUPs"/>
    <property type="match status" value="1"/>
</dbReference>
<name>W0E639_9FIRM</name>
<sequence length="257" mass="27614">MKVIACYKWVLDEADLKIDPKSRALISERAKSKISEYDRNAIECGVQLVEAAGGEVIALTAGTPDAKTSLKDVLSRGPAEVMFVNDPAMAQADTYVTAKVLAAAVNQINPYDLIVCGEGSSDGYSQQVGIRLAQLLGIPVITFVNKVEVNGNVLVAERKLDEGIEVVEVNLPALVTVLPDVNQPRIPSLKQILAAAKKPVKEANFQQLGIQAPDVQPKVVRKSILGAVVERKRVRVEGDPESVATQALEILKKEGVI</sequence>
<protein>
    <recommendedName>
        <fullName evidence="2">Electron transfer flavoprotein small subunit</fullName>
    </recommendedName>
</protein>
<dbReference type="AlphaFoldDB" id="W0E639"/>
<keyword evidence="6" id="KW-1185">Reference proteome</keyword>
<evidence type="ECO:0000256" key="2">
    <source>
        <dbReference type="ARBA" id="ARBA00042002"/>
    </source>
</evidence>
<evidence type="ECO:0000313" key="6">
    <source>
        <dbReference type="Proteomes" id="UP000010847"/>
    </source>
</evidence>
<dbReference type="OrthoDB" id="9804960at2"/>
<dbReference type="GO" id="GO:0009055">
    <property type="term" value="F:electron transfer activity"/>
    <property type="evidence" value="ECO:0007669"/>
    <property type="project" value="InterPro"/>
</dbReference>
<organism evidence="5 6">
    <name type="scientific">Desulfitobacterium metallireducens DSM 15288</name>
    <dbReference type="NCBI Taxonomy" id="871968"/>
    <lineage>
        <taxon>Bacteria</taxon>
        <taxon>Bacillati</taxon>
        <taxon>Bacillota</taxon>
        <taxon>Clostridia</taxon>
        <taxon>Eubacteriales</taxon>
        <taxon>Desulfitobacteriaceae</taxon>
        <taxon>Desulfitobacterium</taxon>
    </lineage>
</organism>